<keyword evidence="2" id="KW-1003">Cell membrane</keyword>
<feature type="transmembrane region" description="Helical" evidence="6">
    <location>
        <begin position="430"/>
        <end position="449"/>
    </location>
</feature>
<evidence type="ECO:0000256" key="6">
    <source>
        <dbReference type="SAM" id="Phobius"/>
    </source>
</evidence>
<evidence type="ECO:0000313" key="7">
    <source>
        <dbReference type="EMBL" id="MFD2544414.1"/>
    </source>
</evidence>
<keyword evidence="5 6" id="KW-0472">Membrane</keyword>
<feature type="transmembrane region" description="Helical" evidence="6">
    <location>
        <begin position="371"/>
        <end position="392"/>
    </location>
</feature>
<organism evidence="7 8">
    <name type="scientific">Kaistella montana</name>
    <dbReference type="NCBI Taxonomy" id="1849733"/>
    <lineage>
        <taxon>Bacteria</taxon>
        <taxon>Pseudomonadati</taxon>
        <taxon>Bacteroidota</taxon>
        <taxon>Flavobacteriia</taxon>
        <taxon>Flavobacteriales</taxon>
        <taxon>Weeksellaceae</taxon>
        <taxon>Chryseobacterium group</taxon>
        <taxon>Kaistella</taxon>
    </lineage>
</organism>
<evidence type="ECO:0000313" key="8">
    <source>
        <dbReference type="Proteomes" id="UP001597394"/>
    </source>
</evidence>
<evidence type="ECO:0000256" key="3">
    <source>
        <dbReference type="ARBA" id="ARBA00022692"/>
    </source>
</evidence>
<keyword evidence="3 6" id="KW-0812">Transmembrane</keyword>
<proteinExistence type="predicted"/>
<dbReference type="Pfam" id="PF03739">
    <property type="entry name" value="LptF_LptG"/>
    <property type="match status" value="1"/>
</dbReference>
<dbReference type="Proteomes" id="UP001597394">
    <property type="component" value="Unassembled WGS sequence"/>
</dbReference>
<dbReference type="EMBL" id="JBHULG010000001">
    <property type="protein sequence ID" value="MFD2544414.1"/>
    <property type="molecule type" value="Genomic_DNA"/>
</dbReference>
<evidence type="ECO:0000256" key="5">
    <source>
        <dbReference type="ARBA" id="ARBA00023136"/>
    </source>
</evidence>
<evidence type="ECO:0000256" key="1">
    <source>
        <dbReference type="ARBA" id="ARBA00004651"/>
    </source>
</evidence>
<feature type="transmembrane region" description="Helical" evidence="6">
    <location>
        <begin position="54"/>
        <end position="79"/>
    </location>
</feature>
<comment type="subcellular location">
    <subcellularLocation>
        <location evidence="1">Cell membrane</location>
        <topology evidence="1">Multi-pass membrane protein</topology>
    </subcellularLocation>
</comment>
<dbReference type="InterPro" id="IPR005495">
    <property type="entry name" value="LptG/LptF_permease"/>
</dbReference>
<gene>
    <name evidence="7" type="ORF">ACFSO8_02965</name>
</gene>
<reference evidence="8" key="1">
    <citation type="journal article" date="2019" name="Int. J. Syst. Evol. Microbiol.">
        <title>The Global Catalogue of Microorganisms (GCM) 10K type strain sequencing project: providing services to taxonomists for standard genome sequencing and annotation.</title>
        <authorList>
            <consortium name="The Broad Institute Genomics Platform"/>
            <consortium name="The Broad Institute Genome Sequencing Center for Infectious Disease"/>
            <person name="Wu L."/>
            <person name="Ma J."/>
        </authorList>
    </citation>
    <scope>NUCLEOTIDE SEQUENCE [LARGE SCALE GENOMIC DNA]</scope>
    <source>
        <strain evidence="8">KCTC 52204</strain>
    </source>
</reference>
<evidence type="ECO:0000256" key="4">
    <source>
        <dbReference type="ARBA" id="ARBA00022989"/>
    </source>
</evidence>
<keyword evidence="8" id="KW-1185">Reference proteome</keyword>
<sequence>MIKKLDGYVIKTFFGPFIFIFSVLFFIFVVNIIWIRLAQFTGKGLSYWEILKLLSYLSAIVVQLVLPLTILLASIMTFGDFGERYELAAMKAAGISLTRIMLPLFGVAFIFSLFLFIFSNNVIPDFQRKAKNMLYNIAATKPALNFTPGQFIQQIPGYSVKFDKITGENGENLEGVFIHKMANSFDNQQSIVAERGKFVPADNRNFLKLVLFNGHIFEDNIANTDYNQRLKQPDQAIKFDTLVSHFNISDIINKALESEKITDDYSFQNFIELNTTIEKAKKENSNIIGNISNELINQTNGYVSYIDQTKFKGKPTPTPKIETLEKKKKQELLYSAYNKIDGIKSLNVNKIPQVQELHAYFSRVVLYQQRIFAYSVTCLIFFLIGSSLGSIIRKGGLGLPVVIAIVVFIIFYVMNLSVENMAWSGKMDPYLAAWLPNMVLFPFGAWLTYKALTDSQLFDIEKYKSLFKPIINKFSKNKEHERYR</sequence>
<comment type="caution">
    <text evidence="7">The sequence shown here is derived from an EMBL/GenBank/DDBJ whole genome shotgun (WGS) entry which is preliminary data.</text>
</comment>
<keyword evidence="4 6" id="KW-1133">Transmembrane helix</keyword>
<name>A0ABW5K6Y4_9FLAO</name>
<feature type="transmembrane region" description="Helical" evidence="6">
    <location>
        <begin position="399"/>
        <end position="418"/>
    </location>
</feature>
<feature type="transmembrane region" description="Helical" evidence="6">
    <location>
        <begin position="12"/>
        <end position="34"/>
    </location>
</feature>
<feature type="transmembrane region" description="Helical" evidence="6">
    <location>
        <begin position="100"/>
        <end position="118"/>
    </location>
</feature>
<protein>
    <submittedName>
        <fullName evidence="7">LptF/LptG family permease</fullName>
    </submittedName>
</protein>
<accession>A0ABW5K6Y4</accession>
<dbReference type="PANTHER" id="PTHR33529">
    <property type="entry name" value="SLR0882 PROTEIN-RELATED"/>
    <property type="match status" value="1"/>
</dbReference>
<dbReference type="PANTHER" id="PTHR33529:SF6">
    <property type="entry name" value="YJGP_YJGQ FAMILY PERMEASE"/>
    <property type="match status" value="1"/>
</dbReference>
<dbReference type="RefSeq" id="WP_255927409.1">
    <property type="nucleotide sequence ID" value="NZ_JANFQP010000001.1"/>
</dbReference>
<evidence type="ECO:0000256" key="2">
    <source>
        <dbReference type="ARBA" id="ARBA00022475"/>
    </source>
</evidence>